<gene>
    <name evidence="4" type="ORF">CYMTET_28162</name>
</gene>
<comment type="caution">
    <text evidence="4">The sequence shown here is derived from an EMBL/GenBank/DDBJ whole genome shotgun (WGS) entry which is preliminary data.</text>
</comment>
<evidence type="ECO:0000313" key="4">
    <source>
        <dbReference type="EMBL" id="KAK3263011.1"/>
    </source>
</evidence>
<keyword evidence="5" id="KW-1185">Reference proteome</keyword>
<evidence type="ECO:0000256" key="2">
    <source>
        <dbReference type="ARBA" id="ARBA00022679"/>
    </source>
</evidence>
<feature type="domain" description="Methyltransferase" evidence="3">
    <location>
        <begin position="62"/>
        <end position="149"/>
    </location>
</feature>
<dbReference type="GO" id="GO:0008168">
    <property type="term" value="F:methyltransferase activity"/>
    <property type="evidence" value="ECO:0007669"/>
    <property type="project" value="UniProtKB-KW"/>
</dbReference>
<dbReference type="InterPro" id="IPR041698">
    <property type="entry name" value="Methyltransf_25"/>
</dbReference>
<protein>
    <recommendedName>
        <fullName evidence="3">Methyltransferase domain-containing protein</fullName>
    </recommendedName>
</protein>
<dbReference type="EMBL" id="LGRX02015806">
    <property type="protein sequence ID" value="KAK3263011.1"/>
    <property type="molecule type" value="Genomic_DNA"/>
</dbReference>
<evidence type="ECO:0000313" key="5">
    <source>
        <dbReference type="Proteomes" id="UP001190700"/>
    </source>
</evidence>
<keyword evidence="2" id="KW-0808">Transferase</keyword>
<dbReference type="CDD" id="cd02440">
    <property type="entry name" value="AdoMet_MTases"/>
    <property type="match status" value="1"/>
</dbReference>
<dbReference type="GO" id="GO:0032259">
    <property type="term" value="P:methylation"/>
    <property type="evidence" value="ECO:0007669"/>
    <property type="project" value="UniProtKB-KW"/>
</dbReference>
<proteinExistence type="predicted"/>
<dbReference type="PANTHER" id="PTHR43861:SF1">
    <property type="entry name" value="TRANS-ACONITATE 2-METHYLTRANSFERASE"/>
    <property type="match status" value="1"/>
</dbReference>
<dbReference type="Gene3D" id="3.40.50.150">
    <property type="entry name" value="Vaccinia Virus protein VP39"/>
    <property type="match status" value="1"/>
</dbReference>
<evidence type="ECO:0000259" key="3">
    <source>
        <dbReference type="Pfam" id="PF13649"/>
    </source>
</evidence>
<dbReference type="Pfam" id="PF13649">
    <property type="entry name" value="Methyltransf_25"/>
    <property type="match status" value="1"/>
</dbReference>
<sequence>MSLQVHSRNLSKNDLEDIATSTIGHYDDNAEGFWLGTKDHDVSQNREALLRNIKVEPPLSLLDLGCGPGRDLAAFKNMGHEPVGLDGSARFCEMAAQTGCEILHQNMLEMQLPAGRYHGIFANASLFHVPTQELPGVLRKLHAALQPHGVLFVSNPRGNNQEGFGERDVRYGAYWDETQWREMVGHAGFEELEHYYRPPGKPRNQQPWLATVWRKQE</sequence>
<dbReference type="InterPro" id="IPR029063">
    <property type="entry name" value="SAM-dependent_MTases_sf"/>
</dbReference>
<reference evidence="4 5" key="1">
    <citation type="journal article" date="2015" name="Genome Biol. Evol.">
        <title>Comparative Genomics of a Bacterivorous Green Alga Reveals Evolutionary Causalities and Consequences of Phago-Mixotrophic Mode of Nutrition.</title>
        <authorList>
            <person name="Burns J.A."/>
            <person name="Paasch A."/>
            <person name="Narechania A."/>
            <person name="Kim E."/>
        </authorList>
    </citation>
    <scope>NUCLEOTIDE SEQUENCE [LARGE SCALE GENOMIC DNA]</scope>
    <source>
        <strain evidence="4 5">PLY_AMNH</strain>
    </source>
</reference>
<accession>A0AAE0KW69</accession>
<evidence type="ECO:0000256" key="1">
    <source>
        <dbReference type="ARBA" id="ARBA00022603"/>
    </source>
</evidence>
<dbReference type="PANTHER" id="PTHR43861">
    <property type="entry name" value="TRANS-ACONITATE 2-METHYLTRANSFERASE-RELATED"/>
    <property type="match status" value="1"/>
</dbReference>
<dbReference type="AlphaFoldDB" id="A0AAE0KW69"/>
<dbReference type="Proteomes" id="UP001190700">
    <property type="component" value="Unassembled WGS sequence"/>
</dbReference>
<organism evidence="4 5">
    <name type="scientific">Cymbomonas tetramitiformis</name>
    <dbReference type="NCBI Taxonomy" id="36881"/>
    <lineage>
        <taxon>Eukaryota</taxon>
        <taxon>Viridiplantae</taxon>
        <taxon>Chlorophyta</taxon>
        <taxon>Pyramimonadophyceae</taxon>
        <taxon>Pyramimonadales</taxon>
        <taxon>Pyramimonadaceae</taxon>
        <taxon>Cymbomonas</taxon>
    </lineage>
</organism>
<dbReference type="SUPFAM" id="SSF53335">
    <property type="entry name" value="S-adenosyl-L-methionine-dependent methyltransferases"/>
    <property type="match status" value="1"/>
</dbReference>
<keyword evidence="1" id="KW-0489">Methyltransferase</keyword>
<name>A0AAE0KW69_9CHLO</name>